<feature type="chain" id="PRO_5015516884" description="Tetratricopeptide repeat protein" evidence="2">
    <location>
        <begin position="21"/>
        <end position="804"/>
    </location>
</feature>
<reference evidence="3 4" key="1">
    <citation type="submission" date="2018-03" db="EMBL/GenBank/DDBJ databases">
        <title>Genomic Encyclopedia of Archaeal and Bacterial Type Strains, Phase II (KMG-II): from individual species to whole genera.</title>
        <authorList>
            <person name="Goeker M."/>
        </authorList>
    </citation>
    <scope>NUCLEOTIDE SEQUENCE [LARGE SCALE GENOMIC DNA]</scope>
    <source>
        <strain evidence="3 4">DSM 25328</strain>
    </source>
</reference>
<proteinExistence type="predicted"/>
<dbReference type="EMBL" id="PVUF01000002">
    <property type="protein sequence ID" value="PRZ49463.1"/>
    <property type="molecule type" value="Genomic_DNA"/>
</dbReference>
<organism evidence="3 4">
    <name type="scientific">Tritonibacter scottomollicae</name>
    <name type="common">Epibacterium scottomollicae</name>
    <dbReference type="NCBI Taxonomy" id="483013"/>
    <lineage>
        <taxon>Bacteria</taxon>
        <taxon>Pseudomonadati</taxon>
        <taxon>Pseudomonadota</taxon>
        <taxon>Alphaproteobacteria</taxon>
        <taxon>Rhodobacterales</taxon>
        <taxon>Paracoccaceae</taxon>
        <taxon>Tritonibacter</taxon>
    </lineage>
</organism>
<dbReference type="RefSeq" id="WP_106162529.1">
    <property type="nucleotide sequence ID" value="NZ_PVUF01000002.1"/>
</dbReference>
<sequence>MISRAIALATAVVVAGYAEAQTIVTRSGEHEDFSRLVMRIPDGVEWSLTQSDRIATINVGSPTAVFNTRGVFDLIPRTRIQDIRQSGPGQPLRIDLGCECSVDYYQQSDGYLVVDVREGRPLSLAEPSDRASLPLTFPTSGEGYSFNLERQNLASARVALNLEDAVEQAFGSSKQQPLHTGPLELPLRDAEEAGPTAESALAEAKPPAEKNKDGKSEPKPLDANASLLMDFDESQRAAMVNDTEARILQQIGRASNQGLLQPNAETQETQQLNPLDNGNRPLNPLDNISVTSAIDRETGLFATGAGDENVDTHCIADREIAINKWGDETPFAEQIGELRNKVLGEFDEVNRDAALKLTRTYLYFGFGAEAIAALGLLSERDLNPRSREVMMTMAKILDASDMPVNTIFSGQQTCNGDAAFWAALSDGLVKKSANTDAIQQAFARLPAHLRVQLGPRLSTFFADAGDPSVAKAALRSVDRTGIEAVPDRNLAEAAIAELEGDTDEVVRNLNEEVAEQSQNTPKALIDLIKLSYAERRALTPDVPDLTASYELENRHSALGAELRLAEVTALALTGDFDRAFQQVSVLEQRDGTNARNAANVPLMTLLTENADDVTFLKYALIFAEEAGATRAGQVGDMVARRLLDLGFAEQAEMLLVKMSLEPQNNERRMMSAEAHLQMDQPQRALVELMGLEGQQADRMRAEALWRNKEYERASQYMVSAQDLNEAARGFWLSEDLDAAEALDEEAAPFRAVADLTKQIDTAVQEPQGMPPLAEARALIESSAGARTSIEELLRQVERTAPEEE</sequence>
<keyword evidence="2" id="KW-0732">Signal</keyword>
<evidence type="ECO:0000313" key="3">
    <source>
        <dbReference type="EMBL" id="PRZ49463.1"/>
    </source>
</evidence>
<evidence type="ECO:0000313" key="4">
    <source>
        <dbReference type="Proteomes" id="UP000237718"/>
    </source>
</evidence>
<dbReference type="Proteomes" id="UP000237718">
    <property type="component" value="Unassembled WGS sequence"/>
</dbReference>
<feature type="compositionally biased region" description="Basic and acidic residues" evidence="1">
    <location>
        <begin position="206"/>
        <end position="220"/>
    </location>
</feature>
<protein>
    <recommendedName>
        <fullName evidence="5">Tetratricopeptide repeat protein</fullName>
    </recommendedName>
</protein>
<evidence type="ECO:0008006" key="5">
    <source>
        <dbReference type="Google" id="ProtNLM"/>
    </source>
</evidence>
<feature type="signal peptide" evidence="2">
    <location>
        <begin position="1"/>
        <end position="20"/>
    </location>
</feature>
<dbReference type="AlphaFoldDB" id="A0A2T1ALM3"/>
<comment type="caution">
    <text evidence="3">The sequence shown here is derived from an EMBL/GenBank/DDBJ whole genome shotgun (WGS) entry which is preliminary data.</text>
</comment>
<name>A0A2T1ALM3_TRISK</name>
<dbReference type="OrthoDB" id="7847197at2"/>
<gene>
    <name evidence="3" type="ORF">CLV89_102207</name>
</gene>
<accession>A0A2T1ALM3</accession>
<evidence type="ECO:0000256" key="1">
    <source>
        <dbReference type="SAM" id="MobiDB-lite"/>
    </source>
</evidence>
<feature type="region of interest" description="Disordered" evidence="1">
    <location>
        <begin position="191"/>
        <end position="222"/>
    </location>
</feature>
<evidence type="ECO:0000256" key="2">
    <source>
        <dbReference type="SAM" id="SignalP"/>
    </source>
</evidence>